<dbReference type="InterPro" id="IPR050267">
    <property type="entry name" value="Anti-sigma-factor_SerPK"/>
</dbReference>
<dbReference type="PANTHER" id="PTHR35526:SF3">
    <property type="entry name" value="ANTI-SIGMA-F FACTOR RSBW"/>
    <property type="match status" value="1"/>
</dbReference>
<keyword evidence="1" id="KW-0418">Kinase</keyword>
<dbReference type="PANTHER" id="PTHR35526">
    <property type="entry name" value="ANTI-SIGMA-F FACTOR RSBW-RELATED"/>
    <property type="match status" value="1"/>
</dbReference>
<dbReference type="Proteomes" id="UP001432060">
    <property type="component" value="Chromosome"/>
</dbReference>
<dbReference type="Pfam" id="PF13581">
    <property type="entry name" value="HATPase_c_2"/>
    <property type="match status" value="1"/>
</dbReference>
<dbReference type="SUPFAM" id="SSF55874">
    <property type="entry name" value="ATPase domain of HSP90 chaperone/DNA topoisomerase II/histidine kinase"/>
    <property type="match status" value="1"/>
</dbReference>
<keyword evidence="3" id="KW-0067">ATP-binding</keyword>
<evidence type="ECO:0000259" key="2">
    <source>
        <dbReference type="Pfam" id="PF13581"/>
    </source>
</evidence>
<organism evidence="3 4">
    <name type="scientific">Streptomyces melanogenes</name>
    <dbReference type="NCBI Taxonomy" id="67326"/>
    <lineage>
        <taxon>Bacteria</taxon>
        <taxon>Bacillati</taxon>
        <taxon>Actinomycetota</taxon>
        <taxon>Actinomycetes</taxon>
        <taxon>Kitasatosporales</taxon>
        <taxon>Streptomycetaceae</taxon>
        <taxon>Streptomyces</taxon>
    </lineage>
</organism>
<keyword evidence="4" id="KW-1185">Reference proteome</keyword>
<keyword evidence="1" id="KW-0808">Transferase</keyword>
<evidence type="ECO:0000313" key="4">
    <source>
        <dbReference type="Proteomes" id="UP001432060"/>
    </source>
</evidence>
<name>A0ABZ1XGD0_9ACTN</name>
<proteinExistence type="predicted"/>
<evidence type="ECO:0000256" key="1">
    <source>
        <dbReference type="ARBA" id="ARBA00022527"/>
    </source>
</evidence>
<dbReference type="Gene3D" id="3.30.565.10">
    <property type="entry name" value="Histidine kinase-like ATPase, C-terminal domain"/>
    <property type="match status" value="1"/>
</dbReference>
<sequence length="144" mass="15609">MKSNAAVTNETTVVHRWTRDARDVGEARSRLREALAVWGLEAVEGSALVVLSELVTNAVRHAHASTEQEIQTRYVREAHGVRIEVHDTDDELPAARVPGESGGWGLILVDALAERWGVDEWDGAGKSVWAVVSTPAGGEAPWHA</sequence>
<reference evidence="3" key="1">
    <citation type="submission" date="2022-10" db="EMBL/GenBank/DDBJ databases">
        <title>The complete genomes of actinobacterial strains from the NBC collection.</title>
        <authorList>
            <person name="Joergensen T.S."/>
            <person name="Alvarez Arevalo M."/>
            <person name="Sterndorff E.B."/>
            <person name="Faurdal D."/>
            <person name="Vuksanovic O."/>
            <person name="Mourched A.-S."/>
            <person name="Charusanti P."/>
            <person name="Shaw S."/>
            <person name="Blin K."/>
            <person name="Weber T."/>
        </authorList>
    </citation>
    <scope>NUCLEOTIDE SEQUENCE</scope>
    <source>
        <strain evidence="3">NBC_00668</strain>
    </source>
</reference>
<evidence type="ECO:0000313" key="3">
    <source>
        <dbReference type="EMBL" id="WUT82570.1"/>
    </source>
</evidence>
<dbReference type="InterPro" id="IPR003594">
    <property type="entry name" value="HATPase_dom"/>
</dbReference>
<dbReference type="InterPro" id="IPR036890">
    <property type="entry name" value="HATPase_C_sf"/>
</dbReference>
<accession>A0ABZ1XGD0</accession>
<dbReference type="RefSeq" id="WP_329397673.1">
    <property type="nucleotide sequence ID" value="NZ_CP109019.1"/>
</dbReference>
<dbReference type="GO" id="GO:0005524">
    <property type="term" value="F:ATP binding"/>
    <property type="evidence" value="ECO:0007669"/>
    <property type="project" value="UniProtKB-KW"/>
</dbReference>
<keyword evidence="1" id="KW-0723">Serine/threonine-protein kinase</keyword>
<dbReference type="EMBL" id="CP109019">
    <property type="protein sequence ID" value="WUT82570.1"/>
    <property type="molecule type" value="Genomic_DNA"/>
</dbReference>
<gene>
    <name evidence="3" type="ORF">OG515_10365</name>
</gene>
<feature type="domain" description="Histidine kinase/HSP90-like ATPase" evidence="2">
    <location>
        <begin position="20"/>
        <end position="130"/>
    </location>
</feature>
<protein>
    <submittedName>
        <fullName evidence="3">ATP-binding protein</fullName>
    </submittedName>
</protein>
<keyword evidence="3" id="KW-0547">Nucleotide-binding</keyword>
<dbReference type="CDD" id="cd16936">
    <property type="entry name" value="HATPase_RsbW-like"/>
    <property type="match status" value="1"/>
</dbReference>